<name>A0A9Q0LKH1_ANAIG</name>
<feature type="compositionally biased region" description="Basic and acidic residues" evidence="3">
    <location>
        <begin position="15"/>
        <end position="71"/>
    </location>
</feature>
<dbReference type="SUPFAM" id="SSF49562">
    <property type="entry name" value="C2 domain (Calcium/lipid-binding domain, CaLB)"/>
    <property type="match status" value="2"/>
</dbReference>
<dbReference type="OrthoDB" id="67700at2759"/>
<feature type="compositionally biased region" description="Acidic residues" evidence="3">
    <location>
        <begin position="1"/>
        <end position="14"/>
    </location>
</feature>
<dbReference type="GO" id="GO:0005509">
    <property type="term" value="F:calcium ion binding"/>
    <property type="evidence" value="ECO:0007669"/>
    <property type="project" value="TreeGrafter"/>
</dbReference>
<feature type="domain" description="C2" evidence="4">
    <location>
        <begin position="371"/>
        <end position="453"/>
    </location>
</feature>
<dbReference type="Pfam" id="PF00168">
    <property type="entry name" value="C2"/>
    <property type="match status" value="2"/>
</dbReference>
<sequence length="453" mass="51189">MSSDDDLLELSDSEDDRRNQNENDNDKNSNELKPIDNQEQIEKDGENKKEKQNEGEIPQEKKGSEEVPSLKEGDIPRKFKIIIKDIHVMNCSIEKPCIRFTVGGNFKTVDNRHLGGKIETVGKKGKQFTTGVLNDFSTGGNGRFSNKFTGTKKFKLSDLDTQFLTVELLQKSCMGAKKIQQGEVKILLTELANGSIKQTVTTEIHKGGGLKSNLMGKHQKTAEISFLFYFQEIFTFNMHFHSWSAKNLIAPENKETADPFIELQIGSSFNPFSSSSKCKSITVMNNLNPFWENVGHIKYTGIRSDLENEDLTAKVYDWNQIKTSDLIGECEIDLRGFLDYGVLQSPISITKQDSNKIKSTSQVGYIEGLVEIEEFPFCTQYGDVIRLKPGKQYLGLEIVRARNLRATDANGLTDGYCIVEWNGCKQRTKVVKRCLDPVFDEVLYFSVRVPVLK</sequence>
<evidence type="ECO:0000256" key="2">
    <source>
        <dbReference type="ARBA" id="ARBA00022837"/>
    </source>
</evidence>
<gene>
    <name evidence="5" type="ORF">M0811_09246</name>
</gene>
<proteinExistence type="predicted"/>
<dbReference type="AlphaFoldDB" id="A0A9Q0LKH1"/>
<dbReference type="PANTHER" id="PTHR45911:SF4">
    <property type="entry name" value="MULTIPLE C2 AND TRANSMEMBRANE DOMAIN-CONTAINING PROTEIN"/>
    <property type="match status" value="1"/>
</dbReference>
<dbReference type="SMART" id="SM00239">
    <property type="entry name" value="C2"/>
    <property type="match status" value="2"/>
</dbReference>
<evidence type="ECO:0000259" key="4">
    <source>
        <dbReference type="PROSITE" id="PS50004"/>
    </source>
</evidence>
<evidence type="ECO:0000313" key="6">
    <source>
        <dbReference type="Proteomes" id="UP001149090"/>
    </source>
</evidence>
<dbReference type="InterPro" id="IPR000008">
    <property type="entry name" value="C2_dom"/>
</dbReference>
<dbReference type="OMA" id="NIRRQDD"/>
<comment type="caution">
    <text evidence="5">The sequence shown here is derived from an EMBL/GenBank/DDBJ whole genome shotgun (WGS) entry which is preliminary data.</text>
</comment>
<evidence type="ECO:0000313" key="5">
    <source>
        <dbReference type="EMBL" id="KAJ5072800.1"/>
    </source>
</evidence>
<dbReference type="InterPro" id="IPR035892">
    <property type="entry name" value="C2_domain_sf"/>
</dbReference>
<evidence type="ECO:0000256" key="3">
    <source>
        <dbReference type="SAM" id="MobiDB-lite"/>
    </source>
</evidence>
<accession>A0A9Q0LKH1</accession>
<dbReference type="Proteomes" id="UP001149090">
    <property type="component" value="Unassembled WGS sequence"/>
</dbReference>
<dbReference type="GO" id="GO:0016020">
    <property type="term" value="C:membrane"/>
    <property type="evidence" value="ECO:0007669"/>
    <property type="project" value="TreeGrafter"/>
</dbReference>
<dbReference type="PROSITE" id="PS50004">
    <property type="entry name" value="C2"/>
    <property type="match status" value="2"/>
</dbReference>
<evidence type="ECO:0000256" key="1">
    <source>
        <dbReference type="ARBA" id="ARBA00022723"/>
    </source>
</evidence>
<reference evidence="5" key="1">
    <citation type="submission" date="2022-10" db="EMBL/GenBank/DDBJ databases">
        <title>Novel sulphate-reducing endosymbionts in the free-living metamonad Anaeramoeba.</title>
        <authorList>
            <person name="Jerlstrom-Hultqvist J."/>
            <person name="Cepicka I."/>
            <person name="Gallot-Lavallee L."/>
            <person name="Salas-Leiva D."/>
            <person name="Curtis B.A."/>
            <person name="Zahonova K."/>
            <person name="Pipaliya S."/>
            <person name="Dacks J."/>
            <person name="Roger A.J."/>
        </authorList>
    </citation>
    <scope>NUCLEOTIDE SEQUENCE</scope>
    <source>
        <strain evidence="5">BMAN</strain>
    </source>
</reference>
<feature type="region of interest" description="Disordered" evidence="3">
    <location>
        <begin position="1"/>
        <end position="71"/>
    </location>
</feature>
<dbReference type="Gene3D" id="2.60.40.150">
    <property type="entry name" value="C2 domain"/>
    <property type="match status" value="2"/>
</dbReference>
<dbReference type="CDD" id="cd00030">
    <property type="entry name" value="C2"/>
    <property type="match status" value="2"/>
</dbReference>
<dbReference type="EMBL" id="JAPDFW010000079">
    <property type="protein sequence ID" value="KAJ5072800.1"/>
    <property type="molecule type" value="Genomic_DNA"/>
</dbReference>
<feature type="domain" description="C2" evidence="4">
    <location>
        <begin position="214"/>
        <end position="347"/>
    </location>
</feature>
<protein>
    <submittedName>
        <fullName evidence="5">C2 domain-containing protein</fullName>
    </submittedName>
</protein>
<keyword evidence="1" id="KW-0479">Metal-binding</keyword>
<keyword evidence="2" id="KW-0106">Calcium</keyword>
<keyword evidence="6" id="KW-1185">Reference proteome</keyword>
<organism evidence="5 6">
    <name type="scientific">Anaeramoeba ignava</name>
    <name type="common">Anaerobic marine amoeba</name>
    <dbReference type="NCBI Taxonomy" id="1746090"/>
    <lineage>
        <taxon>Eukaryota</taxon>
        <taxon>Metamonada</taxon>
        <taxon>Anaeramoebidae</taxon>
        <taxon>Anaeramoeba</taxon>
    </lineage>
</organism>
<dbReference type="PANTHER" id="PTHR45911">
    <property type="entry name" value="C2 DOMAIN-CONTAINING PROTEIN"/>
    <property type="match status" value="1"/>
</dbReference>